<reference evidence="2" key="1">
    <citation type="journal article" date="2020" name="Stud. Mycol.">
        <title>101 Dothideomycetes genomes: a test case for predicting lifestyles and emergence of pathogens.</title>
        <authorList>
            <person name="Haridas S."/>
            <person name="Albert R."/>
            <person name="Binder M."/>
            <person name="Bloem J."/>
            <person name="Labutti K."/>
            <person name="Salamov A."/>
            <person name="Andreopoulos B."/>
            <person name="Baker S."/>
            <person name="Barry K."/>
            <person name="Bills G."/>
            <person name="Bluhm B."/>
            <person name="Cannon C."/>
            <person name="Castanera R."/>
            <person name="Culley D."/>
            <person name="Daum C."/>
            <person name="Ezra D."/>
            <person name="Gonzalez J."/>
            <person name="Henrissat B."/>
            <person name="Kuo A."/>
            <person name="Liang C."/>
            <person name="Lipzen A."/>
            <person name="Lutzoni F."/>
            <person name="Magnuson J."/>
            <person name="Mondo S."/>
            <person name="Nolan M."/>
            <person name="Ohm R."/>
            <person name="Pangilinan J."/>
            <person name="Park H.-J."/>
            <person name="Ramirez L."/>
            <person name="Alfaro M."/>
            <person name="Sun H."/>
            <person name="Tritt A."/>
            <person name="Yoshinaga Y."/>
            <person name="Zwiers L.-H."/>
            <person name="Turgeon B."/>
            <person name="Goodwin S."/>
            <person name="Spatafora J."/>
            <person name="Crous P."/>
            <person name="Grigoriev I."/>
        </authorList>
    </citation>
    <scope>NUCLEOTIDE SEQUENCE</scope>
    <source>
        <strain evidence="2">CBS 480.64</strain>
    </source>
</reference>
<proteinExistence type="predicted"/>
<dbReference type="Proteomes" id="UP000799421">
    <property type="component" value="Unassembled WGS sequence"/>
</dbReference>
<gene>
    <name evidence="2" type="ORF">K470DRAFT_258097</name>
</gene>
<feature type="signal peptide" evidence="1">
    <location>
        <begin position="1"/>
        <end position="21"/>
    </location>
</feature>
<sequence length="202" mass="21469">MKFRSTLILSLLGSIVAPSLGLPKSDATATQEVFHLTSPLTLTLFNFGYTLNFTVTHETVSSPSEYGSASVPVAGSSAYCSIPWVSVKGPQWCYSPCKNTDAHNSFYAYVSGNDAESNLTVAIWQDYVAPNGGQKHYNGTVNLLASTLPQGDWLCKSTPCQNGACFANSTCTLKSGSKGYQGPALGSYDGFLEDGRKCVACC</sequence>
<evidence type="ECO:0000313" key="3">
    <source>
        <dbReference type="Proteomes" id="UP000799421"/>
    </source>
</evidence>
<name>A0A6A7BZC4_9PEZI</name>
<accession>A0A6A7BZC4</accession>
<evidence type="ECO:0000313" key="2">
    <source>
        <dbReference type="EMBL" id="KAF2860337.1"/>
    </source>
</evidence>
<organism evidence="2 3">
    <name type="scientific">Piedraia hortae CBS 480.64</name>
    <dbReference type="NCBI Taxonomy" id="1314780"/>
    <lineage>
        <taxon>Eukaryota</taxon>
        <taxon>Fungi</taxon>
        <taxon>Dikarya</taxon>
        <taxon>Ascomycota</taxon>
        <taxon>Pezizomycotina</taxon>
        <taxon>Dothideomycetes</taxon>
        <taxon>Dothideomycetidae</taxon>
        <taxon>Capnodiales</taxon>
        <taxon>Piedraiaceae</taxon>
        <taxon>Piedraia</taxon>
    </lineage>
</organism>
<keyword evidence="1" id="KW-0732">Signal</keyword>
<protein>
    <submittedName>
        <fullName evidence="2">Uncharacterized protein</fullName>
    </submittedName>
</protein>
<keyword evidence="3" id="KW-1185">Reference proteome</keyword>
<dbReference type="EMBL" id="MU005983">
    <property type="protein sequence ID" value="KAF2860337.1"/>
    <property type="molecule type" value="Genomic_DNA"/>
</dbReference>
<evidence type="ECO:0000256" key="1">
    <source>
        <dbReference type="SAM" id="SignalP"/>
    </source>
</evidence>
<feature type="chain" id="PRO_5025414464" evidence="1">
    <location>
        <begin position="22"/>
        <end position="202"/>
    </location>
</feature>
<dbReference type="AlphaFoldDB" id="A0A6A7BZC4"/>